<name>A0A662CZP9_UNCAE</name>
<organism evidence="1 2">
    <name type="scientific">Aerophobetes bacterium</name>
    <dbReference type="NCBI Taxonomy" id="2030807"/>
    <lineage>
        <taxon>Bacteria</taxon>
        <taxon>Candidatus Aerophobota</taxon>
    </lineage>
</organism>
<comment type="caution">
    <text evidence="1">The sequence shown here is derived from an EMBL/GenBank/DDBJ whole genome shotgun (WGS) entry which is preliminary data.</text>
</comment>
<dbReference type="Proteomes" id="UP000277457">
    <property type="component" value="Unassembled WGS sequence"/>
</dbReference>
<dbReference type="EMBL" id="QMPY01000091">
    <property type="protein sequence ID" value="RLE07486.1"/>
    <property type="molecule type" value="Genomic_DNA"/>
</dbReference>
<evidence type="ECO:0000313" key="2">
    <source>
        <dbReference type="Proteomes" id="UP000277457"/>
    </source>
</evidence>
<accession>A0A662CZP9</accession>
<sequence length="62" mass="7396">MQKITDEKLIAALERITHKYLEETVSRKDFEVEIVAIRVFARVIKDNHTFPVRIEFEVNDIH</sequence>
<proteinExistence type="predicted"/>
<reference evidence="1 2" key="1">
    <citation type="submission" date="2018-06" db="EMBL/GenBank/DDBJ databases">
        <title>Extensive metabolic versatility and redundancy in microbially diverse, dynamic hydrothermal sediments.</title>
        <authorList>
            <person name="Dombrowski N."/>
            <person name="Teske A."/>
            <person name="Baker B.J."/>
        </authorList>
    </citation>
    <scope>NUCLEOTIDE SEQUENCE [LARGE SCALE GENOMIC DNA]</scope>
    <source>
        <strain evidence="1">B7_G13</strain>
    </source>
</reference>
<evidence type="ECO:0000313" key="1">
    <source>
        <dbReference type="EMBL" id="RLE07486.1"/>
    </source>
</evidence>
<protein>
    <submittedName>
        <fullName evidence="1">Uncharacterized protein</fullName>
    </submittedName>
</protein>
<dbReference type="AlphaFoldDB" id="A0A662CZP9"/>
<gene>
    <name evidence="1" type="ORF">DRZ78_02920</name>
</gene>